<organism evidence="2 3">
    <name type="scientific">Roseicyclus persicicus</name>
    <dbReference type="NCBI Taxonomy" id="2650661"/>
    <lineage>
        <taxon>Bacteria</taxon>
        <taxon>Pseudomonadati</taxon>
        <taxon>Pseudomonadota</taxon>
        <taxon>Alphaproteobacteria</taxon>
        <taxon>Rhodobacterales</taxon>
        <taxon>Roseobacteraceae</taxon>
        <taxon>Roseicyclus</taxon>
    </lineage>
</organism>
<dbReference type="InterPro" id="IPR046575">
    <property type="entry name" value="DUF6635"/>
</dbReference>
<name>A0A7X6GYN0_9RHOB</name>
<evidence type="ECO:0000313" key="2">
    <source>
        <dbReference type="EMBL" id="NKX44810.1"/>
    </source>
</evidence>
<dbReference type="EMBL" id="JAAZQQ010000002">
    <property type="protein sequence ID" value="NKX44810.1"/>
    <property type="molecule type" value="Genomic_DNA"/>
</dbReference>
<sequence length="308" mass="32020">MTAPAPDMAPRARRAQVEAFVARHFRWPGSLRLHRAALGRDILRAPVNVVLSPVLVLTRLAALVARLTGARRAAAWLGGRRLLLRTAVAARVEAAVLEDLLEVPLPDGPPADAAALSRAILSAPAYAEALRRQGSPEGAAAMADRIAGALADYTATRSAVAEITTALLAVAVGAALFQTLTPGMVSMAPGVAEAVARHTAIADFPLGDRLGRLWYGVIPVGPSPGLVAATLAGLLATGAVVAAFAGALADPVLARLGVHRRRLLRLIARVEAETRGRPGAPGLAGEHLLARGFDLWDATLSILRLFRG</sequence>
<keyword evidence="3" id="KW-1185">Reference proteome</keyword>
<evidence type="ECO:0000313" key="3">
    <source>
        <dbReference type="Proteomes" id="UP000526408"/>
    </source>
</evidence>
<reference evidence="2 3" key="1">
    <citation type="submission" date="2020-04" db="EMBL/GenBank/DDBJ databases">
        <authorList>
            <person name="Yoon J."/>
        </authorList>
    </citation>
    <scope>NUCLEOTIDE SEQUENCE [LARGE SCALE GENOMIC DNA]</scope>
    <source>
        <strain evidence="2 3">KMU-115</strain>
    </source>
</reference>
<proteinExistence type="predicted"/>
<dbReference type="Proteomes" id="UP000526408">
    <property type="component" value="Unassembled WGS sequence"/>
</dbReference>
<feature type="transmembrane region" description="Helical" evidence="1">
    <location>
        <begin position="159"/>
        <end position="177"/>
    </location>
</feature>
<keyword evidence="1" id="KW-0812">Transmembrane</keyword>
<comment type="caution">
    <text evidence="2">The sequence shown here is derived from an EMBL/GenBank/DDBJ whole genome shotgun (WGS) entry which is preliminary data.</text>
</comment>
<dbReference type="RefSeq" id="WP_168623153.1">
    <property type="nucleotide sequence ID" value="NZ_JAAZQQ010000002.1"/>
</dbReference>
<feature type="transmembrane region" description="Helical" evidence="1">
    <location>
        <begin position="226"/>
        <end position="253"/>
    </location>
</feature>
<dbReference type="Pfam" id="PF20340">
    <property type="entry name" value="DUF6635"/>
    <property type="match status" value="2"/>
</dbReference>
<evidence type="ECO:0000256" key="1">
    <source>
        <dbReference type="SAM" id="Phobius"/>
    </source>
</evidence>
<dbReference type="AlphaFoldDB" id="A0A7X6GYN0"/>
<gene>
    <name evidence="2" type="ORF">HCU73_09425</name>
</gene>
<keyword evidence="1" id="KW-1133">Transmembrane helix</keyword>
<keyword evidence="1" id="KW-0472">Membrane</keyword>
<protein>
    <submittedName>
        <fullName evidence="2">Uncharacterized protein</fullName>
    </submittedName>
</protein>
<accession>A0A7X6GYN0</accession>